<organism evidence="2 3">
    <name type="scientific">Paeniglutamicibacter psychrophenolicus</name>
    <dbReference type="NCBI Taxonomy" id="257454"/>
    <lineage>
        <taxon>Bacteria</taxon>
        <taxon>Bacillati</taxon>
        <taxon>Actinomycetota</taxon>
        <taxon>Actinomycetes</taxon>
        <taxon>Micrococcales</taxon>
        <taxon>Micrococcaceae</taxon>
        <taxon>Paeniglutamicibacter</taxon>
    </lineage>
</organism>
<sequence length="134" mass="14241">MRFLPISPDDAVCTQTLGKLCSELGPQSVDEFIAQFKSLLPMRITRLNQAHSTHDASAGQDAALSLKSAATMAGAHGLAWLAFLLHDAFRDDQRDVQGELIGRIERAGGTILAVLGAPGFAEHALRAYLGSANV</sequence>
<dbReference type="Pfam" id="PF01627">
    <property type="entry name" value="Hpt"/>
    <property type="match status" value="1"/>
</dbReference>
<evidence type="ECO:0000313" key="2">
    <source>
        <dbReference type="EMBL" id="MBP2372281.1"/>
    </source>
</evidence>
<reference evidence="2 3" key="1">
    <citation type="submission" date="2021-03" db="EMBL/GenBank/DDBJ databases">
        <title>Sequencing the genomes of 1000 actinobacteria strains.</title>
        <authorList>
            <person name="Klenk H.-P."/>
        </authorList>
    </citation>
    <scope>NUCLEOTIDE SEQUENCE [LARGE SCALE GENOMIC DNA]</scope>
    <source>
        <strain evidence="2 3">DSM 15454</strain>
    </source>
</reference>
<dbReference type="Gene3D" id="1.20.120.160">
    <property type="entry name" value="HPT domain"/>
    <property type="match status" value="1"/>
</dbReference>
<gene>
    <name evidence="2" type="ORF">JOF46_000193</name>
</gene>
<dbReference type="InterPro" id="IPR036641">
    <property type="entry name" value="HPT_dom_sf"/>
</dbReference>
<name>A0ABS4W8D6_9MICC</name>
<proteinExistence type="predicted"/>
<comment type="caution">
    <text evidence="2">The sequence shown here is derived from an EMBL/GenBank/DDBJ whole genome shotgun (WGS) entry which is preliminary data.</text>
</comment>
<accession>A0ABS4W8D6</accession>
<dbReference type="RefSeq" id="WP_209905619.1">
    <property type="nucleotide sequence ID" value="NZ_BAAAMI010000009.1"/>
</dbReference>
<evidence type="ECO:0000313" key="3">
    <source>
        <dbReference type="Proteomes" id="UP000766570"/>
    </source>
</evidence>
<keyword evidence="3" id="KW-1185">Reference proteome</keyword>
<evidence type="ECO:0000259" key="1">
    <source>
        <dbReference type="Pfam" id="PF01627"/>
    </source>
</evidence>
<dbReference type="EMBL" id="JAGIOE010000001">
    <property type="protein sequence ID" value="MBP2372281.1"/>
    <property type="molecule type" value="Genomic_DNA"/>
</dbReference>
<protein>
    <submittedName>
        <fullName evidence="2">HPt (Histidine-containing phosphotransfer) domain-containing protein</fullName>
    </submittedName>
</protein>
<dbReference type="SUPFAM" id="SSF47226">
    <property type="entry name" value="Histidine-containing phosphotransfer domain, HPT domain"/>
    <property type="match status" value="1"/>
</dbReference>
<dbReference type="InterPro" id="IPR008207">
    <property type="entry name" value="Sig_transdc_His_kin_Hpt_dom"/>
</dbReference>
<feature type="domain" description="HPt" evidence="1">
    <location>
        <begin position="31"/>
        <end position="105"/>
    </location>
</feature>
<dbReference type="Proteomes" id="UP000766570">
    <property type="component" value="Unassembled WGS sequence"/>
</dbReference>